<accession>A0A1S1LEC6</accession>
<sequence length="131" mass="14365">MGARSAIREIIEAMPNFFGHRRNVTIGAQDETEAIVDTQAQIADLIAAILPDRLKDKGHLVIQLPAIETDDAGRRYVQVPITARPWADGEVRISPRCDEVAIANTPPILPMHDIPALATALMAAWAARPRR</sequence>
<gene>
    <name evidence="1" type="ORF">BKG82_24970</name>
</gene>
<dbReference type="AlphaFoldDB" id="A0A1S1LEC6"/>
<comment type="caution">
    <text evidence="1">The sequence shown here is derived from an EMBL/GenBank/DDBJ whole genome shotgun (WGS) entry which is preliminary data.</text>
</comment>
<dbReference type="RefSeq" id="WP_057969595.1">
    <property type="nucleotide sequence ID" value="NZ_MLII01000056.1"/>
</dbReference>
<name>A0A1S1LEC6_MYCCH</name>
<evidence type="ECO:0000313" key="2">
    <source>
        <dbReference type="Proteomes" id="UP000180043"/>
    </source>
</evidence>
<evidence type="ECO:0000313" key="1">
    <source>
        <dbReference type="EMBL" id="OHU47730.1"/>
    </source>
</evidence>
<dbReference type="EMBL" id="MLIQ01000032">
    <property type="protein sequence ID" value="OHU47730.1"/>
    <property type="molecule type" value="Genomic_DNA"/>
</dbReference>
<protein>
    <submittedName>
        <fullName evidence="1">Uncharacterized protein</fullName>
    </submittedName>
</protein>
<reference evidence="1 2" key="1">
    <citation type="submission" date="2016-10" db="EMBL/GenBank/DDBJ databases">
        <title>Evaluation of Human, Veterinary and Environmental Mycobacterium chelonae Isolates by Core Genome Phylogenomic Analysis, Targeted Gene Comparison, and Anti-microbial Susceptibility Patterns: A Tale of Mistaken Identities.</title>
        <authorList>
            <person name="Fogelson S.B."/>
            <person name="Camus A.C."/>
            <person name="Lorenz W."/>
            <person name="Vasireddy R."/>
            <person name="Vasireddy S."/>
            <person name="Smith T."/>
            <person name="Brown-Elliott B.A."/>
            <person name="Wallace R.J.Jr."/>
            <person name="Hasan N.A."/>
            <person name="Reischl U."/>
            <person name="Sanchez S."/>
        </authorList>
    </citation>
    <scope>NUCLEOTIDE SEQUENCE [LARGE SCALE GENOMIC DNA]</scope>
    <source>
        <strain evidence="1 2">15515</strain>
    </source>
</reference>
<proteinExistence type="predicted"/>
<dbReference type="Proteomes" id="UP000180043">
    <property type="component" value="Unassembled WGS sequence"/>
</dbReference>
<organism evidence="1 2">
    <name type="scientific">Mycobacteroides chelonae</name>
    <name type="common">Mycobacterium chelonae</name>
    <dbReference type="NCBI Taxonomy" id="1774"/>
    <lineage>
        <taxon>Bacteria</taxon>
        <taxon>Bacillati</taxon>
        <taxon>Actinomycetota</taxon>
        <taxon>Actinomycetes</taxon>
        <taxon>Mycobacteriales</taxon>
        <taxon>Mycobacteriaceae</taxon>
        <taxon>Mycobacteroides</taxon>
    </lineage>
</organism>